<accession>A0A8A3S3A8</accession>
<dbReference type="GeneID" id="76423406"/>
<dbReference type="InterPro" id="IPR047272">
    <property type="entry name" value="S49_SppA_C"/>
</dbReference>
<evidence type="ECO:0000313" key="7">
    <source>
        <dbReference type="EMBL" id="QSZ66638.1"/>
    </source>
</evidence>
<evidence type="ECO:0000256" key="2">
    <source>
        <dbReference type="ARBA" id="ARBA00022670"/>
    </source>
</evidence>
<keyword evidence="5" id="KW-0472">Membrane</keyword>
<organism evidence="7 8">
    <name type="scientific">Methanofollis aquaemaris</name>
    <dbReference type="NCBI Taxonomy" id="126734"/>
    <lineage>
        <taxon>Archaea</taxon>
        <taxon>Methanobacteriati</taxon>
        <taxon>Methanobacteriota</taxon>
        <taxon>Stenosarchaea group</taxon>
        <taxon>Methanomicrobia</taxon>
        <taxon>Methanomicrobiales</taxon>
        <taxon>Methanomicrobiaceae</taxon>
        <taxon>Methanofollis</taxon>
    </lineage>
</organism>
<dbReference type="NCBIfam" id="TIGR00706">
    <property type="entry name" value="SppA_dom"/>
    <property type="match status" value="1"/>
</dbReference>
<keyword evidence="2" id="KW-0645">Protease</keyword>
<dbReference type="PANTHER" id="PTHR42987:SF4">
    <property type="entry name" value="PROTEASE SOHB-RELATED"/>
    <property type="match status" value="1"/>
</dbReference>
<sequence>MKFLREELERVQKRRRQKKWLVTGGATLFAAIVSVVIISFVLMPTVTGEEVAVIRVEGELLTGDFSGGGYVGSEAIGKELREAADDPFVEAVVLRINSPGGSPAAAQEVIRDLEYTRTKKPVVTSMGDMAASAAYLIAAHTDRIYLSPDTVTGSIGVIWLFPDESKWMEEEGRQVEVVKSGEQKDMTSPFRPLTDKERAYAQKMVDESFETFIADIMEERPVKRADVETARVIRGEEALSIGLADEEGNLFDAIDGAKALATT</sequence>
<dbReference type="InterPro" id="IPR002142">
    <property type="entry name" value="Peptidase_S49"/>
</dbReference>
<feature type="domain" description="Peptidase S49" evidence="6">
    <location>
        <begin position="117"/>
        <end position="261"/>
    </location>
</feature>
<dbReference type="PRINTS" id="PR00127">
    <property type="entry name" value="CLPPROTEASEP"/>
</dbReference>
<keyword evidence="4" id="KW-0720">Serine protease</keyword>
<proteinExistence type="inferred from homology"/>
<gene>
    <name evidence="7" type="primary">sppA</name>
    <name evidence="7" type="ORF">RJ40_03560</name>
</gene>
<keyword evidence="5" id="KW-0812">Transmembrane</keyword>
<dbReference type="GO" id="GO:0004252">
    <property type="term" value="F:serine-type endopeptidase activity"/>
    <property type="evidence" value="ECO:0007669"/>
    <property type="project" value="InterPro"/>
</dbReference>
<dbReference type="InterPro" id="IPR004635">
    <property type="entry name" value="Pept_S49_SppA"/>
</dbReference>
<keyword evidence="5" id="KW-1133">Transmembrane helix</keyword>
<dbReference type="KEGG" id="maqe:RJ40_03560"/>
<reference evidence="7" key="2">
    <citation type="submission" date="2019-02" db="EMBL/GenBank/DDBJ databases">
        <authorList>
            <person name="Chen S.-C."/>
            <person name="Chien H.-H."/>
            <person name="Lai M.-C."/>
        </authorList>
    </citation>
    <scope>NUCLEOTIDE SEQUENCE</scope>
    <source>
        <strain evidence="7">N2F9704</strain>
    </source>
</reference>
<keyword evidence="8" id="KW-1185">Reference proteome</keyword>
<reference evidence="7" key="1">
    <citation type="journal article" date="2001" name="Int. J. Syst. Evol. Microbiol.">
        <title>Methanofollis aquaemaris sp. nov., a methanogen isolated from an aquaculture fish pond.</title>
        <authorList>
            <person name="Lai M.C."/>
            <person name="Chen S.C."/>
        </authorList>
    </citation>
    <scope>NUCLEOTIDE SEQUENCE</scope>
    <source>
        <strain evidence="7">N2F9704</strain>
    </source>
</reference>
<keyword evidence="3" id="KW-0378">Hydrolase</keyword>
<evidence type="ECO:0000313" key="8">
    <source>
        <dbReference type="Proteomes" id="UP001042704"/>
    </source>
</evidence>
<name>A0A8A3S3A8_9EURY</name>
<dbReference type="PANTHER" id="PTHR42987">
    <property type="entry name" value="PEPTIDASE S49"/>
    <property type="match status" value="1"/>
</dbReference>
<dbReference type="AlphaFoldDB" id="A0A8A3S3A8"/>
<dbReference type="SUPFAM" id="SSF52096">
    <property type="entry name" value="ClpP/crotonase"/>
    <property type="match status" value="1"/>
</dbReference>
<feature type="transmembrane region" description="Helical" evidence="5">
    <location>
        <begin position="20"/>
        <end position="43"/>
    </location>
</feature>
<evidence type="ECO:0000256" key="5">
    <source>
        <dbReference type="SAM" id="Phobius"/>
    </source>
</evidence>
<dbReference type="GO" id="GO:0004176">
    <property type="term" value="F:ATP-dependent peptidase activity"/>
    <property type="evidence" value="ECO:0007669"/>
    <property type="project" value="InterPro"/>
</dbReference>
<dbReference type="Proteomes" id="UP001042704">
    <property type="component" value="Chromosome"/>
</dbReference>
<evidence type="ECO:0000256" key="4">
    <source>
        <dbReference type="ARBA" id="ARBA00022825"/>
    </source>
</evidence>
<dbReference type="GO" id="GO:0006508">
    <property type="term" value="P:proteolysis"/>
    <property type="evidence" value="ECO:0007669"/>
    <property type="project" value="UniProtKB-KW"/>
</dbReference>
<evidence type="ECO:0000256" key="1">
    <source>
        <dbReference type="ARBA" id="ARBA00008683"/>
    </source>
</evidence>
<dbReference type="InterPro" id="IPR029045">
    <property type="entry name" value="ClpP/crotonase-like_dom_sf"/>
</dbReference>
<dbReference type="RefSeq" id="WP_265581991.1">
    <property type="nucleotide sequence ID" value="NZ_CP036172.1"/>
</dbReference>
<dbReference type="Gene3D" id="3.90.226.10">
    <property type="entry name" value="2-enoyl-CoA Hydratase, Chain A, domain 1"/>
    <property type="match status" value="1"/>
</dbReference>
<comment type="similarity">
    <text evidence="1">Belongs to the peptidase S49 family.</text>
</comment>
<evidence type="ECO:0000259" key="6">
    <source>
        <dbReference type="Pfam" id="PF01343"/>
    </source>
</evidence>
<dbReference type="Pfam" id="PF01343">
    <property type="entry name" value="Peptidase_S49"/>
    <property type="match status" value="1"/>
</dbReference>
<dbReference type="Gene3D" id="6.20.330.10">
    <property type="match status" value="1"/>
</dbReference>
<dbReference type="InterPro" id="IPR001907">
    <property type="entry name" value="ClpP"/>
</dbReference>
<protein>
    <submittedName>
        <fullName evidence="7">Signal peptide peptidase SppA</fullName>
    </submittedName>
</protein>
<evidence type="ECO:0000256" key="3">
    <source>
        <dbReference type="ARBA" id="ARBA00022801"/>
    </source>
</evidence>
<dbReference type="CDD" id="cd07023">
    <property type="entry name" value="S49_Sppa_N_C"/>
    <property type="match status" value="1"/>
</dbReference>
<dbReference type="EMBL" id="CP036172">
    <property type="protein sequence ID" value="QSZ66638.1"/>
    <property type="molecule type" value="Genomic_DNA"/>
</dbReference>